<dbReference type="Proteomes" id="UP000184268">
    <property type="component" value="Unassembled WGS sequence"/>
</dbReference>
<comment type="similarity">
    <text evidence="3 10">Belongs to the FliL family.</text>
</comment>
<dbReference type="GO" id="GO:0009425">
    <property type="term" value="C:bacterial-type flagellum basal body"/>
    <property type="evidence" value="ECO:0007669"/>
    <property type="project" value="InterPro"/>
</dbReference>
<dbReference type="AlphaFoldDB" id="A0A1M5QTI7"/>
<organism evidence="11 12">
    <name type="scientific">Ferrimonas marina</name>
    <dbReference type="NCBI Taxonomy" id="299255"/>
    <lineage>
        <taxon>Bacteria</taxon>
        <taxon>Pseudomonadati</taxon>
        <taxon>Pseudomonadota</taxon>
        <taxon>Gammaproteobacteria</taxon>
        <taxon>Alteromonadales</taxon>
        <taxon>Ferrimonadaceae</taxon>
        <taxon>Ferrimonas</taxon>
    </lineage>
</organism>
<evidence type="ECO:0000256" key="6">
    <source>
        <dbReference type="ARBA" id="ARBA00022692"/>
    </source>
</evidence>
<evidence type="ECO:0000313" key="11">
    <source>
        <dbReference type="EMBL" id="SHH17447.1"/>
    </source>
</evidence>
<keyword evidence="9 10" id="KW-0472">Membrane</keyword>
<dbReference type="EMBL" id="FQXG01000002">
    <property type="protein sequence ID" value="SHH17447.1"/>
    <property type="molecule type" value="Genomic_DNA"/>
</dbReference>
<evidence type="ECO:0000256" key="3">
    <source>
        <dbReference type="ARBA" id="ARBA00008281"/>
    </source>
</evidence>
<keyword evidence="8" id="KW-1133">Transmembrane helix</keyword>
<dbReference type="InterPro" id="IPR005503">
    <property type="entry name" value="FliL"/>
</dbReference>
<evidence type="ECO:0000256" key="8">
    <source>
        <dbReference type="ARBA" id="ARBA00022989"/>
    </source>
</evidence>
<dbReference type="GO" id="GO:0005886">
    <property type="term" value="C:plasma membrane"/>
    <property type="evidence" value="ECO:0007669"/>
    <property type="project" value="UniProtKB-SubCell"/>
</dbReference>
<evidence type="ECO:0000256" key="9">
    <source>
        <dbReference type="ARBA" id="ARBA00023136"/>
    </source>
</evidence>
<sequence length="151" mass="17271">MNANGNLRPTFLRNSLVLILACLISYWGGTQTADYWQEQPTQGHLMDQAKFHTLERFVISVPGDKFQHYVQLELALKSRTSNFDVVLEEAEPLVRNALMHLFSNKTYEELSQLRDLGGLQNEVKQALSQTLAANRYTAELDEVLFTRLVVQ</sequence>
<keyword evidence="11" id="KW-0969">Cilium</keyword>
<keyword evidence="5 10" id="KW-0145">Chemotaxis</keyword>
<dbReference type="Pfam" id="PF03748">
    <property type="entry name" value="FliL"/>
    <property type="match status" value="1"/>
</dbReference>
<keyword evidence="12" id="KW-1185">Reference proteome</keyword>
<dbReference type="GO" id="GO:0071978">
    <property type="term" value="P:bacterial-type flagellum-dependent swarming motility"/>
    <property type="evidence" value="ECO:0007669"/>
    <property type="project" value="TreeGrafter"/>
</dbReference>
<dbReference type="RefSeq" id="WP_067658140.1">
    <property type="nucleotide sequence ID" value="NZ_FQXG01000002.1"/>
</dbReference>
<evidence type="ECO:0000256" key="10">
    <source>
        <dbReference type="RuleBase" id="RU364125"/>
    </source>
</evidence>
<reference evidence="11 12" key="1">
    <citation type="submission" date="2016-11" db="EMBL/GenBank/DDBJ databases">
        <authorList>
            <person name="Jaros S."/>
            <person name="Januszkiewicz K."/>
            <person name="Wedrychowicz H."/>
        </authorList>
    </citation>
    <scope>NUCLEOTIDE SEQUENCE [LARGE SCALE GENOMIC DNA]</scope>
    <source>
        <strain evidence="11 12">DSM 16917</strain>
    </source>
</reference>
<evidence type="ECO:0000256" key="5">
    <source>
        <dbReference type="ARBA" id="ARBA00022500"/>
    </source>
</evidence>
<protein>
    <recommendedName>
        <fullName evidence="10">Flagellar protein FliL</fullName>
    </recommendedName>
</protein>
<dbReference type="PANTHER" id="PTHR35091:SF2">
    <property type="entry name" value="FLAGELLAR PROTEIN FLIL"/>
    <property type="match status" value="1"/>
</dbReference>
<keyword evidence="7 10" id="KW-0283">Flagellar rotation</keyword>
<gene>
    <name evidence="11" type="ORF">SAMN02745129_1355</name>
</gene>
<comment type="function">
    <text evidence="1 10">Controls the rotational direction of flagella during chemotaxis.</text>
</comment>
<proteinExistence type="inferred from homology"/>
<evidence type="ECO:0000313" key="12">
    <source>
        <dbReference type="Proteomes" id="UP000184268"/>
    </source>
</evidence>
<keyword evidence="11" id="KW-0282">Flagellum</keyword>
<evidence type="ECO:0000256" key="2">
    <source>
        <dbReference type="ARBA" id="ARBA00004162"/>
    </source>
</evidence>
<keyword evidence="10" id="KW-0997">Cell inner membrane</keyword>
<dbReference type="PANTHER" id="PTHR35091">
    <property type="entry name" value="FLAGELLAR PROTEIN FLIL"/>
    <property type="match status" value="1"/>
</dbReference>
<name>A0A1M5QTI7_9GAMM</name>
<dbReference type="STRING" id="299255.SAMN02745129_1355"/>
<dbReference type="GO" id="GO:0006935">
    <property type="term" value="P:chemotaxis"/>
    <property type="evidence" value="ECO:0007669"/>
    <property type="project" value="UniProtKB-KW"/>
</dbReference>
<accession>A0A1M5QTI7</accession>
<evidence type="ECO:0000256" key="1">
    <source>
        <dbReference type="ARBA" id="ARBA00002254"/>
    </source>
</evidence>
<keyword evidence="11" id="KW-0966">Cell projection</keyword>
<keyword evidence="6" id="KW-0812">Transmembrane</keyword>
<evidence type="ECO:0000256" key="4">
    <source>
        <dbReference type="ARBA" id="ARBA00022475"/>
    </source>
</evidence>
<dbReference type="OrthoDB" id="5815057at2"/>
<keyword evidence="4" id="KW-1003">Cell membrane</keyword>
<comment type="subcellular location">
    <subcellularLocation>
        <location evidence="10">Cell inner membrane</location>
    </subcellularLocation>
    <subcellularLocation>
        <location evidence="2">Cell membrane</location>
        <topology evidence="2">Single-pass membrane protein</topology>
    </subcellularLocation>
</comment>
<evidence type="ECO:0000256" key="7">
    <source>
        <dbReference type="ARBA" id="ARBA00022779"/>
    </source>
</evidence>